<evidence type="ECO:0000256" key="3">
    <source>
        <dbReference type="ARBA" id="ARBA00022729"/>
    </source>
</evidence>
<feature type="compositionally biased region" description="Low complexity" evidence="5">
    <location>
        <begin position="194"/>
        <end position="203"/>
    </location>
</feature>
<evidence type="ECO:0000259" key="7">
    <source>
        <dbReference type="Pfam" id="PF04234"/>
    </source>
</evidence>
<proteinExistence type="predicted"/>
<accession>A0A542DXE4</accession>
<evidence type="ECO:0000256" key="1">
    <source>
        <dbReference type="ARBA" id="ARBA00004196"/>
    </source>
</evidence>
<dbReference type="GO" id="GO:0005886">
    <property type="term" value="C:plasma membrane"/>
    <property type="evidence" value="ECO:0007669"/>
    <property type="project" value="TreeGrafter"/>
</dbReference>
<evidence type="ECO:0000256" key="4">
    <source>
        <dbReference type="ARBA" id="ARBA00023008"/>
    </source>
</evidence>
<feature type="transmembrane region" description="Helical" evidence="6">
    <location>
        <begin position="210"/>
        <end position="230"/>
    </location>
</feature>
<gene>
    <name evidence="8" type="ORF">FB458_0830</name>
</gene>
<keyword evidence="6" id="KW-1133">Transmembrane helix</keyword>
<dbReference type="AlphaFoldDB" id="A0A542DXE4"/>
<evidence type="ECO:0000256" key="6">
    <source>
        <dbReference type="SAM" id="Phobius"/>
    </source>
</evidence>
<dbReference type="Gene3D" id="2.60.40.1220">
    <property type="match status" value="1"/>
</dbReference>
<keyword evidence="4" id="KW-0186">Copper</keyword>
<dbReference type="RefSeq" id="WP_141847009.1">
    <property type="nucleotide sequence ID" value="NZ_BAAAPR010000008.1"/>
</dbReference>
<sequence>MPVSTAATASLPSSSPAPTGRHADPRRATSRRPSLPAALLTLVGAALLAVGGLVLGAGPAQAHDAFTGSNPADKATVATTPDAVTLDFEEPPTTIGLTVKVTGPSGDVQDGAPRIDGSTVVQPLLPAAPAGSYRIAWRVTSDDGHPVSGELTFTSSAANARQSTATPLSPTTPSSATSSGSPTTAPAASPPATPVAASPASATDSGDSPVLPIVLVAVVVLLGGAVAVVLRRRRP</sequence>
<evidence type="ECO:0000256" key="2">
    <source>
        <dbReference type="ARBA" id="ARBA00022723"/>
    </source>
</evidence>
<evidence type="ECO:0000313" key="9">
    <source>
        <dbReference type="Proteomes" id="UP000317893"/>
    </source>
</evidence>
<dbReference type="InterPro" id="IPR014755">
    <property type="entry name" value="Cu-Rt/internalin_Ig-like"/>
</dbReference>
<feature type="transmembrane region" description="Helical" evidence="6">
    <location>
        <begin position="35"/>
        <end position="57"/>
    </location>
</feature>
<keyword evidence="3" id="KW-0732">Signal</keyword>
<dbReference type="InterPro" id="IPR014756">
    <property type="entry name" value="Ig_E-set"/>
</dbReference>
<feature type="region of interest" description="Disordered" evidence="5">
    <location>
        <begin position="159"/>
        <end position="206"/>
    </location>
</feature>
<name>A0A542DXE4_9MICO</name>
<feature type="region of interest" description="Disordered" evidence="5">
    <location>
        <begin position="1"/>
        <end position="32"/>
    </location>
</feature>
<dbReference type="Pfam" id="PF04234">
    <property type="entry name" value="CopC"/>
    <property type="match status" value="1"/>
</dbReference>
<keyword evidence="6" id="KW-0812">Transmembrane</keyword>
<reference evidence="8 9" key="1">
    <citation type="submission" date="2019-06" db="EMBL/GenBank/DDBJ databases">
        <title>Sequencing the genomes of 1000 actinobacteria strains.</title>
        <authorList>
            <person name="Klenk H.-P."/>
        </authorList>
    </citation>
    <scope>NUCLEOTIDE SEQUENCE [LARGE SCALE GENOMIC DNA]</scope>
    <source>
        <strain evidence="8 9">DSM 18607</strain>
    </source>
</reference>
<evidence type="ECO:0000256" key="5">
    <source>
        <dbReference type="SAM" id="MobiDB-lite"/>
    </source>
</evidence>
<dbReference type="Proteomes" id="UP000317893">
    <property type="component" value="Unassembled WGS sequence"/>
</dbReference>
<keyword evidence="2" id="KW-0479">Metal-binding</keyword>
<keyword evidence="9" id="KW-1185">Reference proteome</keyword>
<dbReference type="GO" id="GO:0030313">
    <property type="term" value="C:cell envelope"/>
    <property type="evidence" value="ECO:0007669"/>
    <property type="project" value="UniProtKB-SubCell"/>
</dbReference>
<dbReference type="GO" id="GO:0046688">
    <property type="term" value="P:response to copper ion"/>
    <property type="evidence" value="ECO:0007669"/>
    <property type="project" value="InterPro"/>
</dbReference>
<dbReference type="SUPFAM" id="SSF81296">
    <property type="entry name" value="E set domains"/>
    <property type="match status" value="1"/>
</dbReference>
<dbReference type="InterPro" id="IPR032694">
    <property type="entry name" value="CopC/D"/>
</dbReference>
<feature type="compositionally biased region" description="Low complexity" evidence="5">
    <location>
        <begin position="163"/>
        <end position="187"/>
    </location>
</feature>
<dbReference type="EMBL" id="VFMN01000001">
    <property type="protein sequence ID" value="TQJ07762.1"/>
    <property type="molecule type" value="Genomic_DNA"/>
</dbReference>
<keyword evidence="6" id="KW-0472">Membrane</keyword>
<dbReference type="InterPro" id="IPR007348">
    <property type="entry name" value="CopC_dom"/>
</dbReference>
<dbReference type="PANTHER" id="PTHR34820:SF4">
    <property type="entry name" value="INNER MEMBRANE PROTEIN YEBZ"/>
    <property type="match status" value="1"/>
</dbReference>
<dbReference type="PANTHER" id="PTHR34820">
    <property type="entry name" value="INNER MEMBRANE PROTEIN YEBZ"/>
    <property type="match status" value="1"/>
</dbReference>
<dbReference type="GO" id="GO:0006825">
    <property type="term" value="P:copper ion transport"/>
    <property type="evidence" value="ECO:0007669"/>
    <property type="project" value="InterPro"/>
</dbReference>
<feature type="compositionally biased region" description="Low complexity" evidence="5">
    <location>
        <begin position="1"/>
        <end position="19"/>
    </location>
</feature>
<comment type="subcellular location">
    <subcellularLocation>
        <location evidence="1">Cell envelope</location>
    </subcellularLocation>
</comment>
<evidence type="ECO:0000313" key="8">
    <source>
        <dbReference type="EMBL" id="TQJ07762.1"/>
    </source>
</evidence>
<comment type="caution">
    <text evidence="8">The sequence shown here is derived from an EMBL/GenBank/DDBJ whole genome shotgun (WGS) entry which is preliminary data.</text>
</comment>
<feature type="domain" description="CopC" evidence="7">
    <location>
        <begin position="63"/>
        <end position="154"/>
    </location>
</feature>
<dbReference type="GO" id="GO:0042597">
    <property type="term" value="C:periplasmic space"/>
    <property type="evidence" value="ECO:0007669"/>
    <property type="project" value="InterPro"/>
</dbReference>
<dbReference type="OrthoDB" id="5242236at2"/>
<organism evidence="8 9">
    <name type="scientific">Lapillicoccus jejuensis</name>
    <dbReference type="NCBI Taxonomy" id="402171"/>
    <lineage>
        <taxon>Bacteria</taxon>
        <taxon>Bacillati</taxon>
        <taxon>Actinomycetota</taxon>
        <taxon>Actinomycetes</taxon>
        <taxon>Micrococcales</taxon>
        <taxon>Intrasporangiaceae</taxon>
        <taxon>Lapillicoccus</taxon>
    </lineage>
</organism>
<protein>
    <recommendedName>
        <fullName evidence="7">CopC domain-containing protein</fullName>
    </recommendedName>
</protein>
<dbReference type="GO" id="GO:0005507">
    <property type="term" value="F:copper ion binding"/>
    <property type="evidence" value="ECO:0007669"/>
    <property type="project" value="InterPro"/>
</dbReference>